<dbReference type="InterPro" id="IPR001510">
    <property type="entry name" value="Znf_PARP"/>
</dbReference>
<dbReference type="Pfam" id="PF00271">
    <property type="entry name" value="Helicase_C"/>
    <property type="match status" value="1"/>
</dbReference>
<sequence>MGEFAQLDKFLTQEKSSSSSSILPNPVSPAWYDPEAKSWYGQQDMVGLSRKDKQRLLPCAMFCQYAPTGRARCRRCGEEIEKGALRLGYPFRWRQSEDAYTLYLHPECYESSVFGIKEKELRTKIFGYEALNNTERQRLWKAMRSESRASKASREGADATAEYSSGSVGIVTKNLPEIPVPKDLAVPMLPFQKEGLAWMCHQEDSDVRGGILADEMGMGKTIQAISLLLARPLKGPCLVVCPMAAVQQWVKEIAKFTKKGTLRTLVYHGSEKGKLSTQFKKCDVVITTYQTLESDYRREAHKHRLKCKYCGKLFMPEKLAFHQRYFCGPNAEKTKKQQKTAAKKGMQTLGIGAPATSTDSPPTITNIYRDFMKQAGVDVKAKGYWNVMKETQERLKEKSSSSSSKAKEGDDVLSRERLALLDKKELTDLCVKKGLDSSGRKPDLVDRLMEFAVRGAVASPVKKATLAMKLIASVASKAKAQPAKAANGKKRPLLLRTGSGGSSKYQGVSHVKASGKWQAVFQGSRLGTFASELKAAQAIRDAAEEAETKGKGGKAKAAKARCDAETFEGVQLDLSESPLHSIEWARVVLDEAHRIKGRTNSTALAAYALQVQKGYKWCLTGTPLQNRVGELYSLIRFLRVRPYAFYYCKKQGCKCECACFMRDRYCPNCGHVRFMHYSSFKRDVSNPIIKFGYMGAGKTAFQKLRQDILQRCMLRRTKEERKADLKLPPIKVTIRKDKLSQQEMDFYSSLYMQSCVKFDTFIHSGTILHNYAHIFDLLTSLRRAVDHPYLIVYGGGQATHKLPAGKALPAANCGSVCGLCQDDVIEGGEEVKREAKCGHVFHDECIRAYMADAPTLKSGGVGCPVCFTRLTIDLEDGDDEGDETEETPKKKPRKAPTMTPAKTSRPSSSPAAKAKAKATAKPALPAPAEEHTTKSVAKGGFGPGSIMKKVKAADFQSSTKIEAVVDEINKMLVEFRMKRAGISCATGAEGKWRDVDAGTMEAEFRAGLVIFRLQAAAAREDALAAFNEDPTMKVILISLKAGGEGLNLQVANHVFLLDPWWNPACEMQAEERLVDIGHGLQYTQYIAVRFITADTIEEKIIKLQEKKQLVFDASIDGSAASLGKLTEQVGHPPVVFCTPGNRDLCEKIVAHLSWTIGKARFRTFANGEISVKLEQSVSNYDVFVVCARDDFECEINFMLMQLLIMLDALKSESPHRITVVLPCVEYARQDRKFEAGEAIAPKLLLHLMATAGADRFVTIDLHNQAEAGFSPAQAALDELTCEKYLGAFIREAIPSFKPEETLVCATDAGGAKRTRKMADELQVGFMMADKFRPKAGEVGQVKIISDASLNPSNVIIVDDMFDTCGSLVKVVEAVRNFAPEARIYAVGTHGYFSKDASERVAKMIADLGLEWIAVTNCISQRMPLQKFQKLGIGERLKVVDVSRLVAGAIIRIHLGASVNLPKFRQLGPMNPDPLLAEAAFVPTTQYTLRGSSAPVPQSSEM</sequence>
<dbReference type="InterPro" id="IPR001650">
    <property type="entry name" value="Helicase_C-like"/>
</dbReference>
<keyword evidence="4" id="KW-0808">Transferase</keyword>
<dbReference type="InterPro" id="IPR014001">
    <property type="entry name" value="Helicase_ATP-bd"/>
</dbReference>
<dbReference type="SUPFAM" id="SSF52540">
    <property type="entry name" value="P-loop containing nucleoside triphosphate hydrolases"/>
    <property type="match status" value="2"/>
</dbReference>
<keyword evidence="13" id="KW-0067">ATP-binding</keyword>
<evidence type="ECO:0000256" key="9">
    <source>
        <dbReference type="ARBA" id="ARBA00022777"/>
    </source>
</evidence>
<keyword evidence="25" id="KW-1185">Reference proteome</keyword>
<dbReference type="GO" id="GO:0004386">
    <property type="term" value="F:helicase activity"/>
    <property type="evidence" value="ECO:0007669"/>
    <property type="project" value="UniProtKB-KW"/>
</dbReference>
<evidence type="ECO:0000256" key="7">
    <source>
        <dbReference type="ARBA" id="ARBA00022741"/>
    </source>
</evidence>
<evidence type="ECO:0000259" key="19">
    <source>
        <dbReference type="PROSITE" id="PS50064"/>
    </source>
</evidence>
<dbReference type="Gene3D" id="1.10.720.30">
    <property type="entry name" value="SAP domain"/>
    <property type="match status" value="1"/>
</dbReference>
<dbReference type="GO" id="GO:0005524">
    <property type="term" value="F:ATP binding"/>
    <property type="evidence" value="ECO:0007669"/>
    <property type="project" value="UniProtKB-KW"/>
</dbReference>
<keyword evidence="9" id="KW-0418">Kinase</keyword>
<dbReference type="InterPro" id="IPR038718">
    <property type="entry name" value="SNF2-like_sf"/>
</dbReference>
<dbReference type="Pfam" id="PF13793">
    <property type="entry name" value="Pribosyltran_N"/>
    <property type="match status" value="1"/>
</dbReference>
<dbReference type="InterPro" id="IPR005946">
    <property type="entry name" value="Rib-P_diPkinase"/>
</dbReference>
<evidence type="ECO:0000256" key="10">
    <source>
        <dbReference type="ARBA" id="ARBA00022801"/>
    </source>
</evidence>
<dbReference type="NCBIfam" id="TIGR01251">
    <property type="entry name" value="ribP_PPkin"/>
    <property type="match status" value="1"/>
</dbReference>
<dbReference type="SMART" id="SM00513">
    <property type="entry name" value="SAP"/>
    <property type="match status" value="1"/>
</dbReference>
<reference evidence="24" key="1">
    <citation type="submission" date="2021-02" db="EMBL/GenBank/DDBJ databases">
        <authorList>
            <person name="Dougan E. K."/>
            <person name="Rhodes N."/>
            <person name="Thang M."/>
            <person name="Chan C."/>
        </authorList>
    </citation>
    <scope>NUCLEOTIDE SEQUENCE</scope>
</reference>
<evidence type="ECO:0000256" key="13">
    <source>
        <dbReference type="ARBA" id="ARBA00022840"/>
    </source>
</evidence>
<evidence type="ECO:0000256" key="8">
    <source>
        <dbReference type="ARBA" id="ARBA00022771"/>
    </source>
</evidence>
<feature type="domain" description="RING-type" evidence="20">
    <location>
        <begin position="817"/>
        <end position="866"/>
    </location>
</feature>
<evidence type="ECO:0000256" key="11">
    <source>
        <dbReference type="ARBA" id="ARBA00022806"/>
    </source>
</evidence>
<evidence type="ECO:0000256" key="6">
    <source>
        <dbReference type="ARBA" id="ARBA00022727"/>
    </source>
</evidence>
<comment type="similarity">
    <text evidence="2">Belongs to the ribose-phosphate pyrophosphokinase family.</text>
</comment>
<gene>
    <name evidence="24" type="primary">RAD16</name>
    <name evidence="24" type="ORF">SPIL2461_LOCUS8387</name>
</gene>
<comment type="catalytic activity">
    <reaction evidence="16">
        <text>D-ribose 5-phosphate + ATP = 5-phospho-alpha-D-ribose 1-diphosphate + AMP + H(+)</text>
        <dbReference type="Rhea" id="RHEA:15609"/>
        <dbReference type="ChEBI" id="CHEBI:15378"/>
        <dbReference type="ChEBI" id="CHEBI:30616"/>
        <dbReference type="ChEBI" id="CHEBI:58017"/>
        <dbReference type="ChEBI" id="CHEBI:78346"/>
        <dbReference type="ChEBI" id="CHEBI:456215"/>
        <dbReference type="EC" id="2.7.6.1"/>
    </reaction>
</comment>
<comment type="subcellular location">
    <subcellularLocation>
        <location evidence="1">Nucleus</location>
    </subcellularLocation>
</comment>
<evidence type="ECO:0000256" key="5">
    <source>
        <dbReference type="ARBA" id="ARBA00022723"/>
    </source>
</evidence>
<dbReference type="GO" id="GO:0008094">
    <property type="term" value="F:ATP-dependent activity, acting on DNA"/>
    <property type="evidence" value="ECO:0007669"/>
    <property type="project" value="TreeGrafter"/>
</dbReference>
<dbReference type="InterPro" id="IPR029057">
    <property type="entry name" value="PRTase-like"/>
</dbReference>
<evidence type="ECO:0000259" key="21">
    <source>
        <dbReference type="PROSITE" id="PS50800"/>
    </source>
</evidence>
<dbReference type="Gene3D" id="3.30.1740.10">
    <property type="entry name" value="Zinc finger, PARP-type"/>
    <property type="match status" value="1"/>
</dbReference>
<dbReference type="GO" id="GO:0008270">
    <property type="term" value="F:zinc ion binding"/>
    <property type="evidence" value="ECO:0007669"/>
    <property type="project" value="UniProtKB-KW"/>
</dbReference>
<evidence type="ECO:0000259" key="20">
    <source>
        <dbReference type="PROSITE" id="PS50089"/>
    </source>
</evidence>
<evidence type="ECO:0000256" key="3">
    <source>
        <dbReference type="ARBA" id="ARBA00013247"/>
    </source>
</evidence>
<dbReference type="InterPro" id="IPR036957">
    <property type="entry name" value="Znf_PARP_sf"/>
</dbReference>
<dbReference type="InterPro" id="IPR013083">
    <property type="entry name" value="Znf_RING/FYVE/PHD"/>
</dbReference>
<dbReference type="EC" id="2.7.6.1" evidence="3"/>
<protein>
    <recommendedName>
        <fullName evidence="3">ribose-phosphate diphosphokinase</fullName>
        <ecNumber evidence="3">2.7.6.1</ecNumber>
    </recommendedName>
</protein>
<dbReference type="PROSITE" id="PS51192">
    <property type="entry name" value="HELICASE_ATP_BIND_1"/>
    <property type="match status" value="1"/>
</dbReference>
<evidence type="ECO:0000256" key="1">
    <source>
        <dbReference type="ARBA" id="ARBA00004123"/>
    </source>
</evidence>
<dbReference type="SUPFAM" id="SSF57850">
    <property type="entry name" value="RING/U-box"/>
    <property type="match status" value="1"/>
</dbReference>
<dbReference type="PANTHER" id="PTHR45626:SF12">
    <property type="entry name" value="DNA REPAIR PROTEIN RAD16"/>
    <property type="match status" value="1"/>
</dbReference>
<feature type="domain" description="PARP-type" evidence="19">
    <location>
        <begin position="61"/>
        <end position="147"/>
    </location>
</feature>
<keyword evidence="12" id="KW-0862">Zinc</keyword>
<dbReference type="Pfam" id="PF00176">
    <property type="entry name" value="SNF2-rel_dom"/>
    <property type="match status" value="2"/>
</dbReference>
<evidence type="ECO:0000256" key="16">
    <source>
        <dbReference type="ARBA" id="ARBA00049535"/>
    </source>
</evidence>
<dbReference type="InterPro" id="IPR036361">
    <property type="entry name" value="SAP_dom_sf"/>
</dbReference>
<comment type="caution">
    <text evidence="24">The sequence shown here is derived from an EMBL/GenBank/DDBJ whole genome shotgun (WGS) entry which is preliminary data.</text>
</comment>
<evidence type="ECO:0000313" key="24">
    <source>
        <dbReference type="EMBL" id="CAE7353274.1"/>
    </source>
</evidence>
<keyword evidence="10" id="KW-0378">Hydrolase</keyword>
<keyword evidence="11" id="KW-0347">Helicase</keyword>
<dbReference type="GO" id="GO:0006289">
    <property type="term" value="P:nucleotide-excision repair"/>
    <property type="evidence" value="ECO:0007669"/>
    <property type="project" value="TreeGrafter"/>
</dbReference>
<dbReference type="GO" id="GO:0000287">
    <property type="term" value="F:magnesium ion binding"/>
    <property type="evidence" value="ECO:0007669"/>
    <property type="project" value="InterPro"/>
</dbReference>
<dbReference type="SMART" id="SM01400">
    <property type="entry name" value="Pribosyltran_N"/>
    <property type="match status" value="1"/>
</dbReference>
<feature type="compositionally biased region" description="Low complexity" evidence="18">
    <location>
        <begin position="895"/>
        <end position="927"/>
    </location>
</feature>
<dbReference type="InterPro" id="IPR049730">
    <property type="entry name" value="SNF2/RAD54-like_C"/>
</dbReference>
<dbReference type="CDD" id="cd18793">
    <property type="entry name" value="SF2_C_SNF"/>
    <property type="match status" value="1"/>
</dbReference>
<dbReference type="EMBL" id="CAJNIZ010013714">
    <property type="protein sequence ID" value="CAE7353274.1"/>
    <property type="molecule type" value="Genomic_DNA"/>
</dbReference>
<dbReference type="Gene3D" id="3.40.50.10810">
    <property type="entry name" value="Tandem AAA-ATPase domain"/>
    <property type="match status" value="2"/>
</dbReference>
<dbReference type="PROSITE" id="PS50089">
    <property type="entry name" value="ZF_RING_2"/>
    <property type="match status" value="1"/>
</dbReference>
<dbReference type="GO" id="GO:0005634">
    <property type="term" value="C:nucleus"/>
    <property type="evidence" value="ECO:0007669"/>
    <property type="project" value="UniProtKB-SubCell"/>
</dbReference>
<dbReference type="InterPro" id="IPR050628">
    <property type="entry name" value="SNF2_RAD54_helicase_TF"/>
</dbReference>
<keyword evidence="8 17" id="KW-0863">Zinc-finger</keyword>
<dbReference type="PROSITE" id="PS51194">
    <property type="entry name" value="HELICASE_CTER"/>
    <property type="match status" value="1"/>
</dbReference>
<dbReference type="CDD" id="cd06223">
    <property type="entry name" value="PRTases_typeI"/>
    <property type="match status" value="1"/>
</dbReference>
<dbReference type="SMART" id="SM00487">
    <property type="entry name" value="DEXDc"/>
    <property type="match status" value="1"/>
</dbReference>
<dbReference type="InterPro" id="IPR001841">
    <property type="entry name" value="Znf_RING"/>
</dbReference>
<evidence type="ECO:0000256" key="14">
    <source>
        <dbReference type="ARBA" id="ARBA00022842"/>
    </source>
</evidence>
<feature type="compositionally biased region" description="Acidic residues" evidence="18">
    <location>
        <begin position="876"/>
        <end position="885"/>
    </location>
</feature>
<evidence type="ECO:0000256" key="18">
    <source>
        <dbReference type="SAM" id="MobiDB-lite"/>
    </source>
</evidence>
<dbReference type="CDD" id="cd18008">
    <property type="entry name" value="DEXDc_SHPRH-like"/>
    <property type="match status" value="1"/>
</dbReference>
<dbReference type="Gene3D" id="3.40.50.300">
    <property type="entry name" value="P-loop containing nucleotide triphosphate hydrolases"/>
    <property type="match status" value="1"/>
</dbReference>
<dbReference type="PROSITE" id="PS50064">
    <property type="entry name" value="ZF_PARP_2"/>
    <property type="match status" value="1"/>
</dbReference>
<dbReference type="SMART" id="SM01336">
    <property type="entry name" value="zf-PARP"/>
    <property type="match status" value="1"/>
</dbReference>
<feature type="region of interest" description="Disordered" evidence="18">
    <location>
        <begin position="876"/>
        <end position="940"/>
    </location>
</feature>
<keyword evidence="5" id="KW-0479">Metal-binding</keyword>
<dbReference type="Pfam" id="PF00645">
    <property type="entry name" value="zf-PARP"/>
    <property type="match status" value="1"/>
</dbReference>
<dbReference type="OrthoDB" id="448448at2759"/>
<feature type="domain" description="Helicase C-terminal" evidence="23">
    <location>
        <begin position="960"/>
        <end position="1126"/>
    </location>
</feature>
<evidence type="ECO:0000259" key="22">
    <source>
        <dbReference type="PROSITE" id="PS51192"/>
    </source>
</evidence>
<name>A0A812Q0D7_SYMPI</name>
<evidence type="ECO:0000256" key="17">
    <source>
        <dbReference type="PROSITE-ProRule" id="PRU00175"/>
    </source>
</evidence>
<dbReference type="Pfam" id="PF14572">
    <property type="entry name" value="Pribosyl_synth"/>
    <property type="match status" value="1"/>
</dbReference>
<dbReference type="SMART" id="SM00184">
    <property type="entry name" value="RING"/>
    <property type="match status" value="1"/>
</dbReference>
<feature type="domain" description="Helicase ATP-binding" evidence="22">
    <location>
        <begin position="201"/>
        <end position="373"/>
    </location>
</feature>
<dbReference type="Pfam" id="PF13639">
    <property type="entry name" value="zf-RING_2"/>
    <property type="match status" value="1"/>
</dbReference>
<evidence type="ECO:0000256" key="4">
    <source>
        <dbReference type="ARBA" id="ARBA00022679"/>
    </source>
</evidence>
<dbReference type="GO" id="GO:0016301">
    <property type="term" value="F:kinase activity"/>
    <property type="evidence" value="ECO:0007669"/>
    <property type="project" value="UniProtKB-KW"/>
</dbReference>
<dbReference type="Gene3D" id="3.30.40.10">
    <property type="entry name" value="Zinc/RING finger domain, C3HC4 (zinc finger)"/>
    <property type="match status" value="1"/>
</dbReference>
<feature type="domain" description="SAP" evidence="21">
    <location>
        <begin position="418"/>
        <end position="452"/>
    </location>
</feature>
<dbReference type="PROSITE" id="PS50800">
    <property type="entry name" value="SAP"/>
    <property type="match status" value="1"/>
</dbReference>
<evidence type="ECO:0000256" key="2">
    <source>
        <dbReference type="ARBA" id="ARBA00006478"/>
    </source>
</evidence>
<dbReference type="SUPFAM" id="SSF57716">
    <property type="entry name" value="Glucocorticoid receptor-like (DNA-binding domain)"/>
    <property type="match status" value="1"/>
</dbReference>
<dbReference type="PROSITE" id="PS00690">
    <property type="entry name" value="DEAH_ATP_HELICASE"/>
    <property type="match status" value="1"/>
</dbReference>
<dbReference type="GO" id="GO:0009165">
    <property type="term" value="P:nucleotide biosynthetic process"/>
    <property type="evidence" value="ECO:0007669"/>
    <property type="project" value="UniProtKB-KW"/>
</dbReference>
<dbReference type="InterPro" id="IPR000330">
    <property type="entry name" value="SNF2_N"/>
</dbReference>
<dbReference type="GO" id="GO:0016787">
    <property type="term" value="F:hydrolase activity"/>
    <property type="evidence" value="ECO:0007669"/>
    <property type="project" value="UniProtKB-KW"/>
</dbReference>
<accession>A0A812Q0D7</accession>
<dbReference type="Pfam" id="PF02037">
    <property type="entry name" value="SAP"/>
    <property type="match status" value="1"/>
</dbReference>
<proteinExistence type="inferred from homology"/>
<dbReference type="GO" id="GO:0003677">
    <property type="term" value="F:DNA binding"/>
    <property type="evidence" value="ECO:0007669"/>
    <property type="project" value="InterPro"/>
</dbReference>
<dbReference type="InterPro" id="IPR029099">
    <property type="entry name" value="Pribosyltran_N"/>
</dbReference>
<dbReference type="GO" id="GO:0004749">
    <property type="term" value="F:ribose phosphate diphosphokinase activity"/>
    <property type="evidence" value="ECO:0007669"/>
    <property type="project" value="UniProtKB-EC"/>
</dbReference>
<dbReference type="PANTHER" id="PTHR45626">
    <property type="entry name" value="TRANSCRIPTION TERMINATION FACTOR 2-RELATED"/>
    <property type="match status" value="1"/>
</dbReference>
<dbReference type="InterPro" id="IPR027417">
    <property type="entry name" value="P-loop_NTPase"/>
</dbReference>
<organism evidence="24 25">
    <name type="scientific">Symbiodinium pilosum</name>
    <name type="common">Dinoflagellate</name>
    <dbReference type="NCBI Taxonomy" id="2952"/>
    <lineage>
        <taxon>Eukaryota</taxon>
        <taxon>Sar</taxon>
        <taxon>Alveolata</taxon>
        <taxon>Dinophyceae</taxon>
        <taxon>Suessiales</taxon>
        <taxon>Symbiodiniaceae</taxon>
        <taxon>Symbiodinium</taxon>
    </lineage>
</organism>
<dbReference type="SMART" id="SM00490">
    <property type="entry name" value="HELICc"/>
    <property type="match status" value="1"/>
</dbReference>
<keyword evidence="15" id="KW-0539">Nucleus</keyword>
<evidence type="ECO:0000256" key="15">
    <source>
        <dbReference type="ARBA" id="ARBA00023242"/>
    </source>
</evidence>
<dbReference type="Gene3D" id="3.40.50.2020">
    <property type="match status" value="2"/>
</dbReference>
<dbReference type="CDD" id="cd16448">
    <property type="entry name" value="RING-H2"/>
    <property type="match status" value="1"/>
</dbReference>
<keyword evidence="14" id="KW-0460">Magnesium</keyword>
<dbReference type="InterPro" id="IPR002464">
    <property type="entry name" value="DNA/RNA_helicase_DEAH_CS"/>
</dbReference>
<evidence type="ECO:0000259" key="23">
    <source>
        <dbReference type="PROSITE" id="PS51194"/>
    </source>
</evidence>
<evidence type="ECO:0000256" key="12">
    <source>
        <dbReference type="ARBA" id="ARBA00022833"/>
    </source>
</evidence>
<dbReference type="InterPro" id="IPR000836">
    <property type="entry name" value="PRTase_dom"/>
</dbReference>
<keyword evidence="6" id="KW-0545">Nucleotide biosynthesis</keyword>
<dbReference type="FunFam" id="3.40.50.2020:FF:000007">
    <property type="entry name" value="Ribose-phosphate pyrophosphokinase"/>
    <property type="match status" value="1"/>
</dbReference>
<dbReference type="SUPFAM" id="SSF53271">
    <property type="entry name" value="PRTase-like"/>
    <property type="match status" value="2"/>
</dbReference>
<dbReference type="InterPro" id="IPR003034">
    <property type="entry name" value="SAP_dom"/>
</dbReference>
<evidence type="ECO:0000313" key="25">
    <source>
        <dbReference type="Proteomes" id="UP000649617"/>
    </source>
</evidence>
<keyword evidence="7" id="KW-0547">Nucleotide-binding</keyword>
<dbReference type="Proteomes" id="UP000649617">
    <property type="component" value="Unassembled WGS sequence"/>
</dbReference>